<gene>
    <name evidence="2" type="ORF">D4A39_02315</name>
</gene>
<reference evidence="2 3" key="1">
    <citation type="submission" date="2018-09" db="EMBL/GenBank/DDBJ databases">
        <title>Alcanivorax profundi sp. nov., isolated from 1000 m-depth seawater of the Mariana Trench.</title>
        <authorList>
            <person name="Liu J."/>
        </authorList>
    </citation>
    <scope>NUCLEOTIDE SEQUENCE [LARGE SCALE GENOMIC DNA]</scope>
    <source>
        <strain evidence="2 3">MTEO17</strain>
    </source>
</reference>
<accession>A0A418Y2E1</accession>
<name>A0A418Y2E1_9GAMM</name>
<dbReference type="AlphaFoldDB" id="A0A418Y2E1"/>
<protein>
    <submittedName>
        <fullName evidence="2">Uncharacterized protein</fullName>
    </submittedName>
</protein>
<feature type="region of interest" description="Disordered" evidence="1">
    <location>
        <begin position="1"/>
        <end position="21"/>
    </location>
</feature>
<dbReference type="Proteomes" id="UP000283734">
    <property type="component" value="Unassembled WGS sequence"/>
</dbReference>
<evidence type="ECO:0000256" key="1">
    <source>
        <dbReference type="SAM" id="MobiDB-lite"/>
    </source>
</evidence>
<evidence type="ECO:0000313" key="3">
    <source>
        <dbReference type="Proteomes" id="UP000283734"/>
    </source>
</evidence>
<dbReference type="EMBL" id="QYYA01000001">
    <property type="protein sequence ID" value="RJG19707.1"/>
    <property type="molecule type" value="Genomic_DNA"/>
</dbReference>
<dbReference type="OrthoDB" id="9910499at2"/>
<organism evidence="2 3">
    <name type="scientific">Alcanivorax profundi</name>
    <dbReference type="NCBI Taxonomy" id="2338368"/>
    <lineage>
        <taxon>Bacteria</taxon>
        <taxon>Pseudomonadati</taxon>
        <taxon>Pseudomonadota</taxon>
        <taxon>Gammaproteobacteria</taxon>
        <taxon>Oceanospirillales</taxon>
        <taxon>Alcanivoracaceae</taxon>
        <taxon>Alcanivorax</taxon>
    </lineage>
</organism>
<comment type="caution">
    <text evidence="2">The sequence shown here is derived from an EMBL/GenBank/DDBJ whole genome shotgun (WGS) entry which is preliminary data.</text>
</comment>
<sequence length="98" mass="11118">MAKSPSRLDPVTPRGQGNTTEPRFLGYVALFDSSDELLAFGGVNHPEVVEYRTDHPAWAHRFATQDEIRQLATAQRVHPLALYDSRGRFVLKPTEWVQ</sequence>
<proteinExistence type="predicted"/>
<evidence type="ECO:0000313" key="2">
    <source>
        <dbReference type="EMBL" id="RJG19707.1"/>
    </source>
</evidence>
<keyword evidence="3" id="KW-1185">Reference proteome</keyword>
<dbReference type="RefSeq" id="WP_119917421.1">
    <property type="nucleotide sequence ID" value="NZ_QYYA01000001.1"/>
</dbReference>